<evidence type="ECO:0000313" key="3">
    <source>
        <dbReference type="Proteomes" id="UP000094285"/>
    </source>
</evidence>
<dbReference type="Pfam" id="PF11927">
    <property type="entry name" value="HODM_asu-like"/>
    <property type="match status" value="1"/>
</dbReference>
<name>A0A1E4SG12_9ASCO</name>
<evidence type="ECO:0008006" key="4">
    <source>
        <dbReference type="Google" id="ProtNLM"/>
    </source>
</evidence>
<dbReference type="RefSeq" id="XP_020063527.1">
    <property type="nucleotide sequence ID" value="XM_020210225.1"/>
</dbReference>
<keyword evidence="1" id="KW-0812">Transmembrane</keyword>
<protein>
    <recommendedName>
        <fullName evidence="4">HRQ family protein 2</fullName>
    </recommendedName>
</protein>
<keyword evidence="1" id="KW-1133">Transmembrane helix</keyword>
<evidence type="ECO:0000256" key="1">
    <source>
        <dbReference type="SAM" id="Phobius"/>
    </source>
</evidence>
<dbReference type="OrthoDB" id="5043642at2759"/>
<organism evidence="2 3">
    <name type="scientific">Suhomyces tanzawaensis NRRL Y-17324</name>
    <dbReference type="NCBI Taxonomy" id="984487"/>
    <lineage>
        <taxon>Eukaryota</taxon>
        <taxon>Fungi</taxon>
        <taxon>Dikarya</taxon>
        <taxon>Ascomycota</taxon>
        <taxon>Saccharomycotina</taxon>
        <taxon>Pichiomycetes</taxon>
        <taxon>Debaryomycetaceae</taxon>
        <taxon>Suhomyces</taxon>
    </lineage>
</organism>
<reference evidence="3" key="1">
    <citation type="submission" date="2016-05" db="EMBL/GenBank/DDBJ databases">
        <title>Comparative genomics of biotechnologically important yeasts.</title>
        <authorList>
            <consortium name="DOE Joint Genome Institute"/>
            <person name="Riley R."/>
            <person name="Haridas S."/>
            <person name="Wolfe K.H."/>
            <person name="Lopes M.R."/>
            <person name="Hittinger C.T."/>
            <person name="Goker M."/>
            <person name="Salamov A."/>
            <person name="Wisecaver J."/>
            <person name="Long T.M."/>
            <person name="Aerts A.L."/>
            <person name="Barry K."/>
            <person name="Choi C."/>
            <person name="Clum A."/>
            <person name="Coughlan A.Y."/>
            <person name="Deshpande S."/>
            <person name="Douglass A.P."/>
            <person name="Hanson S.J."/>
            <person name="Klenk H.-P."/>
            <person name="Labutti K."/>
            <person name="Lapidus A."/>
            <person name="Lindquist E."/>
            <person name="Lipzen A."/>
            <person name="Meier-Kolthoff J.P."/>
            <person name="Ohm R.A."/>
            <person name="Otillar R.P."/>
            <person name="Pangilinan J."/>
            <person name="Peng Y."/>
            <person name="Rokas A."/>
            <person name="Rosa C.A."/>
            <person name="Scheuner C."/>
            <person name="Sibirny A.A."/>
            <person name="Slot J.C."/>
            <person name="Stielow J.B."/>
            <person name="Sun H."/>
            <person name="Kurtzman C.P."/>
            <person name="Blackwell M."/>
            <person name="Grigoriev I.V."/>
            <person name="Jeffries T.W."/>
        </authorList>
    </citation>
    <scope>NUCLEOTIDE SEQUENCE [LARGE SCALE GENOMIC DNA]</scope>
    <source>
        <strain evidence="3">NRRL Y-17324</strain>
    </source>
</reference>
<evidence type="ECO:0000313" key="2">
    <source>
        <dbReference type="EMBL" id="ODV78405.1"/>
    </source>
</evidence>
<keyword evidence="1" id="KW-0472">Membrane</keyword>
<dbReference type="InterPro" id="IPR021848">
    <property type="entry name" value="HODM_asu-like"/>
</dbReference>
<dbReference type="AlphaFoldDB" id="A0A1E4SG12"/>
<proteinExistence type="predicted"/>
<accession>A0A1E4SG12</accession>
<sequence>MPSSTVLNILLGVFLVVVVAYFEWKRNQKSVPSPAAIAADKISPVDPLWKWDLAPPFPIRPFVNKRNFNISMGIRNLSKTPEEWLLIEDTYLEQTRLRKKYSKEYPDKTTLAYNNSITTLAIREFYDIVINFLLKRYPQYFVATKLGGVQNAISGESFPRSSNNQSPQDLVKYLAYLIEEDFLILIKDEPTNPEAEYILRASVTGFPAGFDPSVNHNQPISFIHEPVPQYENRLKSLMHNFFNKLQPKDLWVRHNWSIQTHKSYFSLGSNHGREGEIIKELEFSEIDFENACFLRVERQCLTRLPRLRADIMTVRTYLTPLAKVKEEGLGPELIKAIDLLPDYLAFYKKRGAWGKAVKQYLSE</sequence>
<keyword evidence="3" id="KW-1185">Reference proteome</keyword>
<dbReference type="EMBL" id="KV453913">
    <property type="protein sequence ID" value="ODV78405.1"/>
    <property type="molecule type" value="Genomic_DNA"/>
</dbReference>
<dbReference type="STRING" id="984487.A0A1E4SG12"/>
<dbReference type="GeneID" id="30984361"/>
<dbReference type="Proteomes" id="UP000094285">
    <property type="component" value="Unassembled WGS sequence"/>
</dbReference>
<gene>
    <name evidence="2" type="ORF">CANTADRAFT_53529</name>
</gene>
<feature type="transmembrane region" description="Helical" evidence="1">
    <location>
        <begin position="6"/>
        <end position="24"/>
    </location>
</feature>